<protein>
    <recommendedName>
        <fullName evidence="1">PDZ domain-containing protein</fullName>
    </recommendedName>
</protein>
<dbReference type="Pfam" id="PF13365">
    <property type="entry name" value="Trypsin_2"/>
    <property type="match status" value="1"/>
</dbReference>
<dbReference type="Gene3D" id="2.30.42.10">
    <property type="match status" value="2"/>
</dbReference>
<organism evidence="2 3">
    <name type="scientific">Coemansia erecta</name>
    <dbReference type="NCBI Taxonomy" id="147472"/>
    <lineage>
        <taxon>Eukaryota</taxon>
        <taxon>Fungi</taxon>
        <taxon>Fungi incertae sedis</taxon>
        <taxon>Zoopagomycota</taxon>
        <taxon>Kickxellomycotina</taxon>
        <taxon>Kickxellomycetes</taxon>
        <taxon>Kickxellales</taxon>
        <taxon>Kickxellaceae</taxon>
        <taxon>Coemansia</taxon>
    </lineage>
</organism>
<dbReference type="PROSITE" id="PS50106">
    <property type="entry name" value="PDZ"/>
    <property type="match status" value="1"/>
</dbReference>
<dbReference type="InterPro" id="IPR036034">
    <property type="entry name" value="PDZ_sf"/>
</dbReference>
<comment type="caution">
    <text evidence="2">The sequence shown here is derived from an EMBL/GenBank/DDBJ whole genome shotgun (WGS) entry which is preliminary data.</text>
</comment>
<dbReference type="InterPro" id="IPR009003">
    <property type="entry name" value="Peptidase_S1_PA"/>
</dbReference>
<dbReference type="EMBL" id="JANBOJ010000228">
    <property type="protein sequence ID" value="KAJ1720751.1"/>
    <property type="molecule type" value="Genomic_DNA"/>
</dbReference>
<dbReference type="OrthoDB" id="4217619at2759"/>
<evidence type="ECO:0000259" key="1">
    <source>
        <dbReference type="PROSITE" id="PS50106"/>
    </source>
</evidence>
<dbReference type="InterPro" id="IPR043504">
    <property type="entry name" value="Peptidase_S1_PA_chymotrypsin"/>
</dbReference>
<dbReference type="Pfam" id="PF00595">
    <property type="entry name" value="PDZ"/>
    <property type="match status" value="1"/>
</dbReference>
<gene>
    <name evidence="2" type="ORF">LPJ53_004656</name>
</gene>
<dbReference type="Gene3D" id="2.40.10.10">
    <property type="entry name" value="Trypsin-like serine proteases"/>
    <property type="match status" value="1"/>
</dbReference>
<dbReference type="SMART" id="SM00228">
    <property type="entry name" value="PDZ"/>
    <property type="match status" value="2"/>
</dbReference>
<dbReference type="Pfam" id="PF12812">
    <property type="entry name" value="PDZ_1"/>
    <property type="match status" value="1"/>
</dbReference>
<dbReference type="Gene3D" id="2.40.10.120">
    <property type="match status" value="1"/>
</dbReference>
<feature type="domain" description="PDZ" evidence="1">
    <location>
        <begin position="180"/>
        <end position="225"/>
    </location>
</feature>
<reference evidence="2" key="1">
    <citation type="submission" date="2022-07" db="EMBL/GenBank/DDBJ databases">
        <title>Phylogenomic reconstructions and comparative analyses of Kickxellomycotina fungi.</title>
        <authorList>
            <person name="Reynolds N.K."/>
            <person name="Stajich J.E."/>
            <person name="Barry K."/>
            <person name="Grigoriev I.V."/>
            <person name="Crous P."/>
            <person name="Smith M.E."/>
        </authorList>
    </citation>
    <scope>NUCLEOTIDE SEQUENCE</scope>
    <source>
        <strain evidence="2">NBRC 32514</strain>
    </source>
</reference>
<dbReference type="SUPFAM" id="SSF50156">
    <property type="entry name" value="PDZ domain-like"/>
    <property type="match status" value="2"/>
</dbReference>
<name>A0A9W7XTX9_9FUNG</name>
<accession>A0A9W7XTX9</accession>
<evidence type="ECO:0000313" key="3">
    <source>
        <dbReference type="Proteomes" id="UP001149813"/>
    </source>
</evidence>
<dbReference type="InterPro" id="IPR001478">
    <property type="entry name" value="PDZ"/>
</dbReference>
<dbReference type="SUPFAM" id="SSF50494">
    <property type="entry name" value="Trypsin-like serine proteases"/>
    <property type="match status" value="2"/>
</dbReference>
<keyword evidence="3" id="KW-1185">Reference proteome</keyword>
<dbReference type="AlphaFoldDB" id="A0A9W7XTX9"/>
<dbReference type="InterPro" id="IPR025926">
    <property type="entry name" value="PDZ-like_dom"/>
</dbReference>
<sequence length="954" mass="105418">MTPGPSYHKAKFFNNIEIFLQPCYYDPIHDFSIFRYNPLDIKSSFKPRAIPLCPEKAYSGMEYRIVGNNCNEKMSVHPGELSQLDRNVPNYGEGYNDMNTFYIQSSTTTNGGSSGSPVLNIHAEVVALMAGGGYNDSKNFFLPLDRVVYALDYIKRNELPPRGTLQAVFRHITFYEAEKLGLVLDDNFKEEMDQDSTGVLTVSKLLPQGPAHDKLQVGDIIISIDYQLVTKFVQMSEVIDSSVGKSVVLHVFRNNDLVDVEVQVQDLFDVTPSKMLRVGGTYMHDMSLQLAVGKSLPISGVCITNETSGFFQSGLSSDFRIIDSVNGVPTPNLDSLMSVLGKIPSASSPIAVGLKSLKNIRDDRMIIASYPSVCMPDVIFTRSKATGFWSIEPYTGMSAKDNKPDNESDNTLKADAPAKATSKPAMLISDLSEKVKTGAQTVLNATTSIFKPAALDKHGNKMPEVLERKPHVTPQPKLVKKIGRSMVTVTIQTICNADGSLDIFSSGSGLVINKDHGIILCSTRLVANPTCQIKVSFDKLNEITGSLAYSHPVYPISFIKCDPKELKKHNITNLRFNTDKDNRLAAGSDVTILYLGNNGGLQVAHSSVVSRGIIGPEICSCCTSPTYYNIEQLKLSFIPDSSEFGLGIICSQKGDISALWANIPACRYEGRESYAALDISIITRTLKTLVSCEPSNFDDIGVLDVEYKAISPREAKALGASQQYIEQKMKPSSSSSGGSIYAVRRILQKRDDSVASLQVGDVIIKIGDTTVTHLSQLLCFYSQTSVDLTIVRNQQEIKLTVPLTILPKTSTRRVINWAGIYMQEPWLPIYQKSANVPSKVFSFIENSGSPVYRETETNKYYIVEIDNTPIKTMDDVVAVAKRIKSKDLEEFNKKVASNERFSSGIMPGRDVKIRVVSLQKEESVMTLHTNDQYFPAWEAVRGPDVNDKWSVEYL</sequence>
<dbReference type="PANTHER" id="PTHR46366:SF1">
    <property type="entry name" value="PDZ DOMAIN-CONTAINING PROTEIN C1685.05"/>
    <property type="match status" value="1"/>
</dbReference>
<proteinExistence type="predicted"/>
<dbReference type="PANTHER" id="PTHR46366">
    <property type="entry name" value="PRO-APOPTOTIC SERINE PROTEASE NMA111"/>
    <property type="match status" value="1"/>
</dbReference>
<evidence type="ECO:0000313" key="2">
    <source>
        <dbReference type="EMBL" id="KAJ1720751.1"/>
    </source>
</evidence>
<dbReference type="Proteomes" id="UP001149813">
    <property type="component" value="Unassembled WGS sequence"/>
</dbReference>